<dbReference type="KEGG" id="sna:Snas_2821"/>
<keyword evidence="1" id="KW-0472">Membrane</keyword>
<dbReference type="PANTHER" id="PTHR34473:SF2">
    <property type="entry name" value="UPF0699 TRANSMEMBRANE PROTEIN YDBT"/>
    <property type="match status" value="1"/>
</dbReference>
<keyword evidence="1" id="KW-0812">Transmembrane</keyword>
<proteinExistence type="predicted"/>
<dbReference type="Pfam" id="PF03703">
    <property type="entry name" value="bPH_2"/>
    <property type="match status" value="2"/>
</dbReference>
<dbReference type="AlphaFoldDB" id="D3Q8C3"/>
<keyword evidence="1" id="KW-1133">Transmembrane helix</keyword>
<dbReference type="Proteomes" id="UP000000844">
    <property type="component" value="Chromosome"/>
</dbReference>
<accession>D3Q8C3</accession>
<evidence type="ECO:0000313" key="3">
    <source>
        <dbReference type="EMBL" id="ADD42497.1"/>
    </source>
</evidence>
<protein>
    <submittedName>
        <fullName evidence="3">Membrane-flanked domain protein</fullName>
    </submittedName>
</protein>
<feature type="transmembrane region" description="Helical" evidence="1">
    <location>
        <begin position="381"/>
        <end position="399"/>
    </location>
</feature>
<reference evidence="3 4" key="1">
    <citation type="journal article" date="2009" name="Stand. Genomic Sci.">
        <title>Complete genome sequence of Stackebrandtia nassauensis type strain (LLR-40K-21).</title>
        <authorList>
            <person name="Munk C."/>
            <person name="Lapidus A."/>
            <person name="Copeland A."/>
            <person name="Jando M."/>
            <person name="Mayilraj S."/>
            <person name="Glavina Del Rio T."/>
            <person name="Nolan M."/>
            <person name="Chen F."/>
            <person name="Lucas S."/>
            <person name="Tice H."/>
            <person name="Cheng J.F."/>
            <person name="Han C."/>
            <person name="Detter J.C."/>
            <person name="Bruce D."/>
            <person name="Goodwin L."/>
            <person name="Chain P."/>
            <person name="Pitluck S."/>
            <person name="Goker M."/>
            <person name="Ovchinikova G."/>
            <person name="Pati A."/>
            <person name="Ivanova N."/>
            <person name="Mavromatis K."/>
            <person name="Chen A."/>
            <person name="Palaniappan K."/>
            <person name="Land M."/>
            <person name="Hauser L."/>
            <person name="Chang Y.J."/>
            <person name="Jeffries C.D."/>
            <person name="Bristow J."/>
            <person name="Eisen J.A."/>
            <person name="Markowitz V."/>
            <person name="Hugenholtz P."/>
            <person name="Kyrpides N.C."/>
            <person name="Klenk H.P."/>
        </authorList>
    </citation>
    <scope>NUCLEOTIDE SEQUENCE [LARGE SCALE GENOMIC DNA]</scope>
    <source>
        <strain evidence="4">DSM 44728 / CIP 108903 / NRRL B-16338 / NBRC 102104 / LLR-40K-21</strain>
    </source>
</reference>
<evidence type="ECO:0000313" key="4">
    <source>
        <dbReference type="Proteomes" id="UP000000844"/>
    </source>
</evidence>
<dbReference type="PIRSF" id="PIRSF026631">
    <property type="entry name" value="UCP026631"/>
    <property type="match status" value="1"/>
</dbReference>
<evidence type="ECO:0000256" key="1">
    <source>
        <dbReference type="SAM" id="Phobius"/>
    </source>
</evidence>
<dbReference type="EMBL" id="CP001778">
    <property type="protein sequence ID" value="ADD42497.1"/>
    <property type="molecule type" value="Genomic_DNA"/>
</dbReference>
<dbReference type="STRING" id="446470.Snas_2821"/>
<evidence type="ECO:0000259" key="2">
    <source>
        <dbReference type="Pfam" id="PF03703"/>
    </source>
</evidence>
<dbReference type="InterPro" id="IPR005182">
    <property type="entry name" value="YdbS-like_PH"/>
</dbReference>
<dbReference type="RefSeq" id="WP_013018068.1">
    <property type="nucleotide sequence ID" value="NC_013947.1"/>
</dbReference>
<feature type="domain" description="YdbS-like PH" evidence="2">
    <location>
        <begin position="72"/>
        <end position="152"/>
    </location>
</feature>
<organism evidence="3 4">
    <name type="scientific">Stackebrandtia nassauensis (strain DSM 44728 / CIP 108903 / NRRL B-16338 / NBRC 102104 / LLR-40K-21)</name>
    <dbReference type="NCBI Taxonomy" id="446470"/>
    <lineage>
        <taxon>Bacteria</taxon>
        <taxon>Bacillati</taxon>
        <taxon>Actinomycetota</taxon>
        <taxon>Actinomycetes</taxon>
        <taxon>Glycomycetales</taxon>
        <taxon>Glycomycetaceae</taxon>
        <taxon>Stackebrandtia</taxon>
    </lineage>
</organism>
<keyword evidence="4" id="KW-1185">Reference proteome</keyword>
<dbReference type="PANTHER" id="PTHR34473">
    <property type="entry name" value="UPF0699 TRANSMEMBRANE PROTEIN YDBS"/>
    <property type="match status" value="1"/>
</dbReference>
<feature type="domain" description="YdbS-like PH" evidence="2">
    <location>
        <begin position="426"/>
        <end position="499"/>
    </location>
</feature>
<feature type="transmembrane region" description="Helical" evidence="1">
    <location>
        <begin position="46"/>
        <end position="68"/>
    </location>
</feature>
<dbReference type="eggNOG" id="COG3428">
    <property type="taxonomic scope" value="Bacteria"/>
</dbReference>
<feature type="transmembrane region" description="Helical" evidence="1">
    <location>
        <begin position="237"/>
        <end position="264"/>
    </location>
</feature>
<gene>
    <name evidence="3" type="ordered locus">Snas_2821</name>
</gene>
<dbReference type="InterPro" id="IPR014529">
    <property type="entry name" value="UCP026631"/>
</dbReference>
<dbReference type="HOGENOM" id="CLU_024617_1_0_11"/>
<dbReference type="OrthoDB" id="4121259at2"/>
<feature type="transmembrane region" description="Helical" evidence="1">
    <location>
        <begin position="190"/>
        <end position="212"/>
    </location>
</feature>
<feature type="transmembrane region" description="Helical" evidence="1">
    <location>
        <begin position="20"/>
        <end position="40"/>
    </location>
</feature>
<name>D3Q8C3_STANL</name>
<sequence>MSPTDESTGTGGWLRLERRLMLLMAGIAVVPLLPIPFLVLTGVKGVILGVGIPLASISLTFAVIWLVALMQYRTTTYRVTPERFELRSGVFAKKRHSVARDRIRAVDLTASPFHRVIGLVVVRISSGQHSSSENQLELDAVTKPVGAALRRELLHRKAHSPDVAGAESVGADIDDTGDELARLRLSWLRFAPLTFVSLALGFGAFGVAARFLGDFGVNPTELPGATGLWEQLKTDPVLVGATILGVATVIAIVVGAIASTALFTEAWWGYRLDREEAGTLRVRRGLLTTRTTSLEEERLRGVDVVEPLPLRWAKGAYLKAIATGMTASKKNQEQDTLLPPSPNTEAERVAAAVLRESDRVADPARLTAHSRAARQRRLTRAVVTIGVTAAVLAIIQWQLGSIAAWGWLAVVLLLIPIAVGLAVDAYRNLGHAIRGRYLVSRSGTLTRRTAALRRDGIIGWTITQSVFQKRSGLLTVAATTAAGRGAYKTRDLTVGEGLDLADDAVPDLLAPFLERPDTTDDREAESR</sequence>
<feature type="transmembrane region" description="Helical" evidence="1">
    <location>
        <begin position="405"/>
        <end position="426"/>
    </location>
</feature>